<comment type="caution">
    <text evidence="1">The sequence shown here is derived from an EMBL/GenBank/DDBJ whole genome shotgun (WGS) entry which is preliminary data.</text>
</comment>
<sequence length="88" mass="10015">MSFQHGDVLLKDGDRMDTECESEVQSLISDKETTKYAPPVKEIRSQLNLKLESNEIQPQAGIEQRLEKIECLLDEINIKLSALLKITD</sequence>
<reference evidence="1" key="1">
    <citation type="submission" date="2022-04" db="EMBL/GenBank/DDBJ databases">
        <title>Genome of the entomopathogenic fungus Entomophthora muscae.</title>
        <authorList>
            <person name="Elya C."/>
            <person name="Lovett B.R."/>
            <person name="Lee E."/>
            <person name="Macias A.M."/>
            <person name="Hajek A.E."/>
            <person name="De Bivort B.L."/>
            <person name="Kasson M.T."/>
            <person name="De Fine Licht H.H."/>
            <person name="Stajich J.E."/>
        </authorList>
    </citation>
    <scope>NUCLEOTIDE SEQUENCE</scope>
    <source>
        <strain evidence="1">Berkeley</strain>
    </source>
</reference>
<accession>A0ACC2S0J5</accession>
<evidence type="ECO:0000313" key="2">
    <source>
        <dbReference type="Proteomes" id="UP001165960"/>
    </source>
</evidence>
<dbReference type="EMBL" id="QTSX02006267">
    <property type="protein sequence ID" value="KAJ9055834.1"/>
    <property type="molecule type" value="Genomic_DNA"/>
</dbReference>
<protein>
    <submittedName>
        <fullName evidence="1">Uncharacterized protein</fullName>
    </submittedName>
</protein>
<gene>
    <name evidence="1" type="ORF">DSO57_1039110</name>
</gene>
<dbReference type="Proteomes" id="UP001165960">
    <property type="component" value="Unassembled WGS sequence"/>
</dbReference>
<proteinExistence type="predicted"/>
<name>A0ACC2S0J5_9FUNG</name>
<organism evidence="1 2">
    <name type="scientific">Entomophthora muscae</name>
    <dbReference type="NCBI Taxonomy" id="34485"/>
    <lineage>
        <taxon>Eukaryota</taxon>
        <taxon>Fungi</taxon>
        <taxon>Fungi incertae sedis</taxon>
        <taxon>Zoopagomycota</taxon>
        <taxon>Entomophthoromycotina</taxon>
        <taxon>Entomophthoromycetes</taxon>
        <taxon>Entomophthorales</taxon>
        <taxon>Entomophthoraceae</taxon>
        <taxon>Entomophthora</taxon>
    </lineage>
</organism>
<keyword evidence="2" id="KW-1185">Reference proteome</keyword>
<evidence type="ECO:0000313" key="1">
    <source>
        <dbReference type="EMBL" id="KAJ9055834.1"/>
    </source>
</evidence>